<dbReference type="EMBL" id="JAOQIO010000055">
    <property type="protein sequence ID" value="MCU6793516.1"/>
    <property type="molecule type" value="Genomic_DNA"/>
</dbReference>
<proteinExistence type="predicted"/>
<organism evidence="1 2">
    <name type="scientific">Paenibacillus baimaensis</name>
    <dbReference type="NCBI Taxonomy" id="2982185"/>
    <lineage>
        <taxon>Bacteria</taxon>
        <taxon>Bacillati</taxon>
        <taxon>Bacillota</taxon>
        <taxon>Bacilli</taxon>
        <taxon>Bacillales</taxon>
        <taxon>Paenibacillaceae</taxon>
        <taxon>Paenibacillus</taxon>
    </lineage>
</organism>
<accession>A0ABT2UFW3</accession>
<evidence type="ECO:0000313" key="1">
    <source>
        <dbReference type="EMBL" id="MCU6793516.1"/>
    </source>
</evidence>
<evidence type="ECO:0000313" key="2">
    <source>
        <dbReference type="Proteomes" id="UP001652445"/>
    </source>
</evidence>
<reference evidence="1 2" key="1">
    <citation type="submission" date="2022-09" db="EMBL/GenBank/DDBJ databases">
        <authorList>
            <person name="Han X.L."/>
            <person name="Wang Q."/>
            <person name="Lu T."/>
        </authorList>
    </citation>
    <scope>NUCLEOTIDE SEQUENCE [LARGE SCALE GENOMIC DNA]</scope>
    <source>
        <strain evidence="1 2">WQ 127069</strain>
    </source>
</reference>
<protein>
    <submittedName>
        <fullName evidence="1">Uncharacterized protein</fullName>
    </submittedName>
</protein>
<name>A0ABT2UFW3_9BACL</name>
<dbReference type="Proteomes" id="UP001652445">
    <property type="component" value="Unassembled WGS sequence"/>
</dbReference>
<gene>
    <name evidence="1" type="ORF">OB236_15530</name>
</gene>
<keyword evidence="2" id="KW-1185">Reference proteome</keyword>
<dbReference type="RefSeq" id="WP_262684785.1">
    <property type="nucleotide sequence ID" value="NZ_JAOQIO010000055.1"/>
</dbReference>
<sequence>MRTIVKLEERNMSFSFEELMRDLDNGHETHFKYLGKEYSISHNSRGTYLSEFNGDYQSFTDHIELLKKGMIDGKYLKDIWNDVEVTIIF</sequence>
<comment type="caution">
    <text evidence="1">The sequence shown here is derived from an EMBL/GenBank/DDBJ whole genome shotgun (WGS) entry which is preliminary data.</text>
</comment>